<keyword evidence="3" id="KW-0378">Hydrolase</keyword>
<dbReference type="AlphaFoldDB" id="A0A1N7F5J5"/>
<dbReference type="Gene3D" id="6.20.330.10">
    <property type="match status" value="1"/>
</dbReference>
<keyword evidence="4" id="KW-0720">Serine protease</keyword>
<dbReference type="PANTHER" id="PTHR42987">
    <property type="entry name" value="PEPTIDASE S49"/>
    <property type="match status" value="1"/>
</dbReference>
<comment type="similarity">
    <text evidence="1">Belongs to the peptidase S49 family.</text>
</comment>
<accession>A0A1N7F5J5</accession>
<evidence type="ECO:0000256" key="1">
    <source>
        <dbReference type="ARBA" id="ARBA00008683"/>
    </source>
</evidence>
<evidence type="ECO:0000313" key="6">
    <source>
        <dbReference type="EMBL" id="SIR95580.1"/>
    </source>
</evidence>
<dbReference type="RefSeq" id="WP_083686970.1">
    <property type="nucleotide sequence ID" value="NZ_FTNV01000001.1"/>
</dbReference>
<evidence type="ECO:0000259" key="5">
    <source>
        <dbReference type="Pfam" id="PF01343"/>
    </source>
</evidence>
<organism evidence="6 7">
    <name type="scientific">Roseovarius nanhaiticus</name>
    <dbReference type="NCBI Taxonomy" id="573024"/>
    <lineage>
        <taxon>Bacteria</taxon>
        <taxon>Pseudomonadati</taxon>
        <taxon>Pseudomonadota</taxon>
        <taxon>Alphaproteobacteria</taxon>
        <taxon>Rhodobacterales</taxon>
        <taxon>Roseobacteraceae</taxon>
        <taxon>Roseovarius</taxon>
    </lineage>
</organism>
<dbReference type="GO" id="GO:0006508">
    <property type="term" value="P:proteolysis"/>
    <property type="evidence" value="ECO:0007669"/>
    <property type="project" value="UniProtKB-KW"/>
</dbReference>
<protein>
    <submittedName>
        <fullName evidence="6">Serine protease SohB</fullName>
    </submittedName>
</protein>
<dbReference type="PANTHER" id="PTHR42987:SF8">
    <property type="entry name" value="PROTEINASE"/>
    <property type="match status" value="1"/>
</dbReference>
<dbReference type="Gene3D" id="3.90.226.10">
    <property type="entry name" value="2-enoyl-CoA Hydratase, Chain A, domain 1"/>
    <property type="match status" value="1"/>
</dbReference>
<feature type="domain" description="Peptidase S49" evidence="5">
    <location>
        <begin position="87"/>
        <end position="218"/>
    </location>
</feature>
<dbReference type="InterPro" id="IPR002142">
    <property type="entry name" value="Peptidase_S49"/>
</dbReference>
<dbReference type="GO" id="GO:0008236">
    <property type="term" value="F:serine-type peptidase activity"/>
    <property type="evidence" value="ECO:0007669"/>
    <property type="project" value="UniProtKB-KW"/>
</dbReference>
<keyword evidence="7" id="KW-1185">Reference proteome</keyword>
<evidence type="ECO:0000256" key="3">
    <source>
        <dbReference type="ARBA" id="ARBA00022801"/>
    </source>
</evidence>
<proteinExistence type="inferred from homology"/>
<sequence>MPRMTNWIALKSRLPFTKSRSRVAVVRLSGSIGTGRASLNDEALAPILEKAFKKGKPSAVALLINSPGGSPVQSSLIAARIRRLAEEKNVPVHAFVEDVAASGGYWLAAAADDIWVDFGSIVGSIGVISAGFGAPVFLARQGIERRVHTSGKSKSTLDPFLPQKDEDVARLKDILEDLHSGFIAYVKERRGDKLSDNPDIFTGEFWLGRRAAKLGLVDGEAHMMPKLQELYGKKVRLMRYGPKKGLLSRFGATMAEDAIAAVEERAQYARFGL</sequence>
<gene>
    <name evidence="6" type="ORF">SAMN05421666_0765</name>
</gene>
<name>A0A1N7F5J5_9RHOB</name>
<dbReference type="InterPro" id="IPR047272">
    <property type="entry name" value="S49_SppA_C"/>
</dbReference>
<evidence type="ECO:0000256" key="4">
    <source>
        <dbReference type="ARBA" id="ARBA00022825"/>
    </source>
</evidence>
<evidence type="ECO:0000313" key="7">
    <source>
        <dbReference type="Proteomes" id="UP000186019"/>
    </source>
</evidence>
<dbReference type="SUPFAM" id="SSF52096">
    <property type="entry name" value="ClpP/crotonase"/>
    <property type="match status" value="1"/>
</dbReference>
<dbReference type="STRING" id="573024.SAMN05216208_1370"/>
<dbReference type="InterPro" id="IPR029045">
    <property type="entry name" value="ClpP/crotonase-like_dom_sf"/>
</dbReference>
<dbReference type="Pfam" id="PF01343">
    <property type="entry name" value="Peptidase_S49"/>
    <property type="match status" value="1"/>
</dbReference>
<evidence type="ECO:0000256" key="2">
    <source>
        <dbReference type="ARBA" id="ARBA00022670"/>
    </source>
</evidence>
<dbReference type="EMBL" id="FTNV01000001">
    <property type="protein sequence ID" value="SIR95580.1"/>
    <property type="molecule type" value="Genomic_DNA"/>
</dbReference>
<dbReference type="Proteomes" id="UP000186019">
    <property type="component" value="Unassembled WGS sequence"/>
</dbReference>
<dbReference type="CDD" id="cd07023">
    <property type="entry name" value="S49_Sppa_N_C"/>
    <property type="match status" value="1"/>
</dbReference>
<keyword evidence="2 6" id="KW-0645">Protease</keyword>
<reference evidence="6 7" key="1">
    <citation type="submission" date="2017-01" db="EMBL/GenBank/DDBJ databases">
        <authorList>
            <person name="Mah S.A."/>
            <person name="Swanson W.J."/>
            <person name="Moy G.W."/>
            <person name="Vacquier V.D."/>
        </authorList>
    </citation>
    <scope>NUCLEOTIDE SEQUENCE [LARGE SCALE GENOMIC DNA]</scope>
    <source>
        <strain evidence="6 7">DSM 29590</strain>
    </source>
</reference>